<evidence type="ECO:0000256" key="1">
    <source>
        <dbReference type="ARBA" id="ARBA00023015"/>
    </source>
</evidence>
<dbReference type="SUPFAM" id="SSF46689">
    <property type="entry name" value="Homeodomain-like"/>
    <property type="match status" value="1"/>
</dbReference>
<dbReference type="Proteomes" id="UP000230821">
    <property type="component" value="Unassembled WGS sequence"/>
</dbReference>
<accession>A0A2G6KKD7</accession>
<dbReference type="GO" id="GO:0097367">
    <property type="term" value="F:carbohydrate derivative binding"/>
    <property type="evidence" value="ECO:0007669"/>
    <property type="project" value="InterPro"/>
</dbReference>
<dbReference type="Gene3D" id="1.10.10.10">
    <property type="entry name" value="Winged helix-like DNA-binding domain superfamily/Winged helix DNA-binding domain"/>
    <property type="match status" value="1"/>
</dbReference>
<protein>
    <submittedName>
        <fullName evidence="6">Sugar isomerase</fullName>
    </submittedName>
</protein>
<dbReference type="GO" id="GO:1901135">
    <property type="term" value="P:carbohydrate derivative metabolic process"/>
    <property type="evidence" value="ECO:0007669"/>
    <property type="project" value="InterPro"/>
</dbReference>
<proteinExistence type="predicted"/>
<sequence length="284" mass="32095">MDNTTIRGRPLFSTIKSHYPTFHAAEKKVADYILEHGDDVTKITVSELAERSQVSDATVVRFCQKIGYKGFYQMKIALAQDVVHPMSEFQPSVAQDKIDESIQNIFRLTIQNLRETAYAIQSENVHQCVQLLNHCHNLYLFAAGNSCPIAADAAYKFTKLGIPTVHSLTPEMQVSSAHLMTDRDVALAISHSGGSKQVLICLKIAKERGAKTICITNFIKSPIGKISDYHITTSAHDSVFYDEITRICEMAVIDTLFFFLADVRRDDFLERFKRTELMLSDYKF</sequence>
<keyword evidence="3" id="KW-0804">Transcription</keyword>
<dbReference type="GO" id="GO:0003677">
    <property type="term" value="F:DNA binding"/>
    <property type="evidence" value="ECO:0007669"/>
    <property type="project" value="UniProtKB-KW"/>
</dbReference>
<dbReference type="InterPro" id="IPR046348">
    <property type="entry name" value="SIS_dom_sf"/>
</dbReference>
<dbReference type="Gene3D" id="3.40.50.10490">
    <property type="entry name" value="Glucose-6-phosphate isomerase like protein, domain 1"/>
    <property type="match status" value="1"/>
</dbReference>
<evidence type="ECO:0000256" key="3">
    <source>
        <dbReference type="ARBA" id="ARBA00023163"/>
    </source>
</evidence>
<name>A0A2G6KKD7_9BACT</name>
<dbReference type="SUPFAM" id="SSF53697">
    <property type="entry name" value="SIS domain"/>
    <property type="match status" value="1"/>
</dbReference>
<evidence type="ECO:0000313" key="7">
    <source>
        <dbReference type="Proteomes" id="UP000230821"/>
    </source>
</evidence>
<dbReference type="InterPro" id="IPR047640">
    <property type="entry name" value="RpiR-like"/>
</dbReference>
<dbReference type="InterPro" id="IPR001347">
    <property type="entry name" value="SIS_dom"/>
</dbReference>
<dbReference type="EMBL" id="PDSK01000024">
    <property type="protein sequence ID" value="PIE36127.1"/>
    <property type="molecule type" value="Genomic_DNA"/>
</dbReference>
<dbReference type="Pfam" id="PF01418">
    <property type="entry name" value="HTH_6"/>
    <property type="match status" value="1"/>
</dbReference>
<organism evidence="6 7">
    <name type="scientific">candidate division KSB3 bacterium</name>
    <dbReference type="NCBI Taxonomy" id="2044937"/>
    <lineage>
        <taxon>Bacteria</taxon>
        <taxon>candidate division KSB3</taxon>
    </lineage>
</organism>
<evidence type="ECO:0000256" key="2">
    <source>
        <dbReference type="ARBA" id="ARBA00023125"/>
    </source>
</evidence>
<dbReference type="PANTHER" id="PTHR30514:SF1">
    <property type="entry name" value="HTH-TYPE TRANSCRIPTIONAL REGULATOR HEXR-RELATED"/>
    <property type="match status" value="1"/>
</dbReference>
<keyword evidence="6" id="KW-0413">Isomerase</keyword>
<dbReference type="InterPro" id="IPR036388">
    <property type="entry name" value="WH-like_DNA-bd_sf"/>
</dbReference>
<dbReference type="AlphaFoldDB" id="A0A2G6KKD7"/>
<evidence type="ECO:0000259" key="4">
    <source>
        <dbReference type="PROSITE" id="PS51071"/>
    </source>
</evidence>
<dbReference type="InterPro" id="IPR000281">
    <property type="entry name" value="HTH_RpiR"/>
</dbReference>
<comment type="caution">
    <text evidence="6">The sequence shown here is derived from an EMBL/GenBank/DDBJ whole genome shotgun (WGS) entry which is preliminary data.</text>
</comment>
<reference evidence="6 7" key="1">
    <citation type="submission" date="2017-10" db="EMBL/GenBank/DDBJ databases">
        <title>Novel microbial diversity and functional potential in the marine mammal oral microbiome.</title>
        <authorList>
            <person name="Dudek N.K."/>
            <person name="Sun C.L."/>
            <person name="Burstein D."/>
            <person name="Kantor R.S."/>
            <person name="Aliaga Goltsman D.S."/>
            <person name="Bik E.M."/>
            <person name="Thomas B.C."/>
            <person name="Banfield J.F."/>
            <person name="Relman D.A."/>
        </authorList>
    </citation>
    <scope>NUCLEOTIDE SEQUENCE [LARGE SCALE GENOMIC DNA]</scope>
    <source>
        <strain evidence="6">DOLJORAL78_47_16</strain>
    </source>
</reference>
<dbReference type="InterPro" id="IPR009057">
    <property type="entry name" value="Homeodomain-like_sf"/>
</dbReference>
<keyword evidence="1" id="KW-0805">Transcription regulation</keyword>
<feature type="domain" description="SIS" evidence="5">
    <location>
        <begin position="128"/>
        <end position="266"/>
    </location>
</feature>
<gene>
    <name evidence="6" type="ORF">CSA56_01205</name>
</gene>
<dbReference type="CDD" id="cd05013">
    <property type="entry name" value="SIS_RpiR"/>
    <property type="match status" value="1"/>
</dbReference>
<dbReference type="Pfam" id="PF01380">
    <property type="entry name" value="SIS"/>
    <property type="match status" value="1"/>
</dbReference>
<keyword evidence="2" id="KW-0238">DNA-binding</keyword>
<dbReference type="GO" id="GO:0003700">
    <property type="term" value="F:DNA-binding transcription factor activity"/>
    <property type="evidence" value="ECO:0007669"/>
    <property type="project" value="InterPro"/>
</dbReference>
<evidence type="ECO:0000313" key="6">
    <source>
        <dbReference type="EMBL" id="PIE36127.1"/>
    </source>
</evidence>
<dbReference type="GO" id="GO:0016853">
    <property type="term" value="F:isomerase activity"/>
    <property type="evidence" value="ECO:0007669"/>
    <property type="project" value="UniProtKB-KW"/>
</dbReference>
<dbReference type="PROSITE" id="PS51071">
    <property type="entry name" value="HTH_RPIR"/>
    <property type="match status" value="1"/>
</dbReference>
<feature type="domain" description="HTH rpiR-type" evidence="4">
    <location>
        <begin position="9"/>
        <end position="85"/>
    </location>
</feature>
<dbReference type="PROSITE" id="PS51464">
    <property type="entry name" value="SIS"/>
    <property type="match status" value="1"/>
</dbReference>
<dbReference type="InterPro" id="IPR035472">
    <property type="entry name" value="RpiR-like_SIS"/>
</dbReference>
<dbReference type="PANTHER" id="PTHR30514">
    <property type="entry name" value="GLUCOKINASE"/>
    <property type="match status" value="1"/>
</dbReference>
<evidence type="ECO:0000259" key="5">
    <source>
        <dbReference type="PROSITE" id="PS51464"/>
    </source>
</evidence>